<accession>A0A0D7ASN6</accession>
<dbReference type="AlphaFoldDB" id="A0A0D7ASN6"/>
<evidence type="ECO:0000313" key="3">
    <source>
        <dbReference type="Proteomes" id="UP000054007"/>
    </source>
</evidence>
<organism evidence="2 3">
    <name type="scientific">Cylindrobasidium torrendii FP15055 ss-10</name>
    <dbReference type="NCBI Taxonomy" id="1314674"/>
    <lineage>
        <taxon>Eukaryota</taxon>
        <taxon>Fungi</taxon>
        <taxon>Dikarya</taxon>
        <taxon>Basidiomycota</taxon>
        <taxon>Agaricomycotina</taxon>
        <taxon>Agaricomycetes</taxon>
        <taxon>Agaricomycetidae</taxon>
        <taxon>Agaricales</taxon>
        <taxon>Marasmiineae</taxon>
        <taxon>Physalacriaceae</taxon>
        <taxon>Cylindrobasidium</taxon>
    </lineage>
</organism>
<keyword evidence="1" id="KW-0175">Coiled coil</keyword>
<feature type="non-terminal residue" evidence="2">
    <location>
        <position position="108"/>
    </location>
</feature>
<dbReference type="Proteomes" id="UP000054007">
    <property type="component" value="Unassembled WGS sequence"/>
</dbReference>
<keyword evidence="3" id="KW-1185">Reference proteome</keyword>
<dbReference type="OrthoDB" id="3365698at2759"/>
<name>A0A0D7ASN6_9AGAR</name>
<dbReference type="STRING" id="1314674.A0A0D7ASN6"/>
<dbReference type="EMBL" id="KN880961">
    <property type="protein sequence ID" value="KIY61373.1"/>
    <property type="molecule type" value="Genomic_DNA"/>
</dbReference>
<feature type="non-terminal residue" evidence="2">
    <location>
        <position position="1"/>
    </location>
</feature>
<reference evidence="2 3" key="1">
    <citation type="journal article" date="2015" name="Fungal Genet. Biol.">
        <title>Evolution of novel wood decay mechanisms in Agaricales revealed by the genome sequences of Fistulina hepatica and Cylindrobasidium torrendii.</title>
        <authorList>
            <person name="Floudas D."/>
            <person name="Held B.W."/>
            <person name="Riley R."/>
            <person name="Nagy L.G."/>
            <person name="Koehler G."/>
            <person name="Ransdell A.S."/>
            <person name="Younus H."/>
            <person name="Chow J."/>
            <person name="Chiniquy J."/>
            <person name="Lipzen A."/>
            <person name="Tritt A."/>
            <person name="Sun H."/>
            <person name="Haridas S."/>
            <person name="LaButti K."/>
            <person name="Ohm R.A."/>
            <person name="Kues U."/>
            <person name="Blanchette R.A."/>
            <person name="Grigoriev I.V."/>
            <person name="Minto R.E."/>
            <person name="Hibbett D.S."/>
        </authorList>
    </citation>
    <scope>NUCLEOTIDE SEQUENCE [LARGE SCALE GENOMIC DNA]</scope>
    <source>
        <strain evidence="2 3">FP15055 ss-10</strain>
    </source>
</reference>
<evidence type="ECO:0000256" key="1">
    <source>
        <dbReference type="SAM" id="Coils"/>
    </source>
</evidence>
<gene>
    <name evidence="2" type="ORF">CYLTODRAFT_325781</name>
</gene>
<sequence length="108" mass="12408">IEALESDVATLGSEISTLKAALQRLEHQLDEASSHLHLHKGLLCRIHDLPNEILCQIFLYCLDDTDHRGSYDLSARRSIDTKGRRAPWELTSVCHRWREVGTHLPQLW</sequence>
<proteinExistence type="predicted"/>
<dbReference type="Gene3D" id="1.20.1280.50">
    <property type="match status" value="1"/>
</dbReference>
<feature type="coiled-coil region" evidence="1">
    <location>
        <begin position="1"/>
        <end position="35"/>
    </location>
</feature>
<protein>
    <submittedName>
        <fullName evidence="2">Uncharacterized protein</fullName>
    </submittedName>
</protein>
<evidence type="ECO:0000313" key="2">
    <source>
        <dbReference type="EMBL" id="KIY61373.1"/>
    </source>
</evidence>